<evidence type="ECO:0000256" key="7">
    <source>
        <dbReference type="RuleBase" id="RU003435"/>
    </source>
</evidence>
<dbReference type="GO" id="GO:0006518">
    <property type="term" value="P:peptide metabolic process"/>
    <property type="evidence" value="ECO:0007669"/>
    <property type="project" value="TreeGrafter"/>
</dbReference>
<evidence type="ECO:0000256" key="5">
    <source>
        <dbReference type="ARBA" id="ARBA00022833"/>
    </source>
</evidence>
<accession>A0AA88X555</accession>
<dbReference type="PANTHER" id="PTHR11804:SF79">
    <property type="entry name" value="MITOCHONDRIAL INTERMEDIATE PEPTIDASE"/>
    <property type="match status" value="1"/>
</dbReference>
<dbReference type="GO" id="GO:0006508">
    <property type="term" value="P:proteolysis"/>
    <property type="evidence" value="ECO:0007669"/>
    <property type="project" value="UniProtKB-KW"/>
</dbReference>
<dbReference type="Pfam" id="PF01432">
    <property type="entry name" value="Peptidase_M3"/>
    <property type="match status" value="2"/>
</dbReference>
<dbReference type="GO" id="GO:0046872">
    <property type="term" value="F:metal ion binding"/>
    <property type="evidence" value="ECO:0007669"/>
    <property type="project" value="UniProtKB-UniRule"/>
</dbReference>
<feature type="domain" description="Peptidase M3A/M3B catalytic" evidence="8">
    <location>
        <begin position="153"/>
        <end position="195"/>
    </location>
</feature>
<evidence type="ECO:0000313" key="9">
    <source>
        <dbReference type="EMBL" id="KAK3040092.1"/>
    </source>
</evidence>
<reference evidence="9" key="1">
    <citation type="submission" date="2022-12" db="EMBL/GenBank/DDBJ databases">
        <title>Draft genome assemblies for two species of Escallonia (Escalloniales).</title>
        <authorList>
            <person name="Chanderbali A."/>
            <person name="Dervinis C."/>
            <person name="Anghel I."/>
            <person name="Soltis D."/>
            <person name="Soltis P."/>
            <person name="Zapata F."/>
        </authorList>
    </citation>
    <scope>NUCLEOTIDE SEQUENCE</scope>
    <source>
        <strain evidence="9">UCBG64.0493</strain>
        <tissue evidence="9">Leaf</tissue>
    </source>
</reference>
<keyword evidence="2 7" id="KW-0645">Protease</keyword>
<evidence type="ECO:0000313" key="10">
    <source>
        <dbReference type="Proteomes" id="UP001188597"/>
    </source>
</evidence>
<dbReference type="AlphaFoldDB" id="A0AA88X555"/>
<organism evidence="9 10">
    <name type="scientific">Escallonia herrerae</name>
    <dbReference type="NCBI Taxonomy" id="1293975"/>
    <lineage>
        <taxon>Eukaryota</taxon>
        <taxon>Viridiplantae</taxon>
        <taxon>Streptophyta</taxon>
        <taxon>Embryophyta</taxon>
        <taxon>Tracheophyta</taxon>
        <taxon>Spermatophyta</taxon>
        <taxon>Magnoliopsida</taxon>
        <taxon>eudicotyledons</taxon>
        <taxon>Gunneridae</taxon>
        <taxon>Pentapetalae</taxon>
        <taxon>asterids</taxon>
        <taxon>campanulids</taxon>
        <taxon>Escalloniales</taxon>
        <taxon>Escalloniaceae</taxon>
        <taxon>Escallonia</taxon>
    </lineage>
</organism>
<evidence type="ECO:0000256" key="6">
    <source>
        <dbReference type="ARBA" id="ARBA00023049"/>
    </source>
</evidence>
<comment type="caution">
    <text evidence="9">The sequence shown here is derived from an EMBL/GenBank/DDBJ whole genome shotgun (WGS) entry which is preliminary data.</text>
</comment>
<evidence type="ECO:0000259" key="8">
    <source>
        <dbReference type="Pfam" id="PF01432"/>
    </source>
</evidence>
<dbReference type="EMBL" id="JAVXUP010000061">
    <property type="protein sequence ID" value="KAK3040092.1"/>
    <property type="molecule type" value="Genomic_DNA"/>
</dbReference>
<dbReference type="InterPro" id="IPR024077">
    <property type="entry name" value="Neurolysin/TOP_dom2"/>
</dbReference>
<dbReference type="Proteomes" id="UP001188597">
    <property type="component" value="Unassembled WGS sequence"/>
</dbReference>
<feature type="domain" description="Peptidase M3A/M3B catalytic" evidence="8">
    <location>
        <begin position="21"/>
        <end position="151"/>
    </location>
</feature>
<evidence type="ECO:0000256" key="3">
    <source>
        <dbReference type="ARBA" id="ARBA00022723"/>
    </source>
</evidence>
<evidence type="ECO:0000256" key="4">
    <source>
        <dbReference type="ARBA" id="ARBA00022801"/>
    </source>
</evidence>
<proteinExistence type="inferred from homology"/>
<dbReference type="Gene3D" id="1.10.1370.40">
    <property type="match status" value="1"/>
</dbReference>
<dbReference type="SUPFAM" id="SSF55486">
    <property type="entry name" value="Metalloproteases ('zincins'), catalytic domain"/>
    <property type="match status" value="1"/>
</dbReference>
<comment type="cofactor">
    <cofactor evidence="7">
        <name>Zn(2+)</name>
        <dbReference type="ChEBI" id="CHEBI:29105"/>
    </cofactor>
    <text evidence="7">Binds 1 zinc ion.</text>
</comment>
<evidence type="ECO:0000256" key="1">
    <source>
        <dbReference type="ARBA" id="ARBA00006040"/>
    </source>
</evidence>
<evidence type="ECO:0000256" key="2">
    <source>
        <dbReference type="ARBA" id="ARBA00022670"/>
    </source>
</evidence>
<keyword evidence="6 7" id="KW-0482">Metalloprotease</keyword>
<keyword evidence="4 7" id="KW-0378">Hydrolase</keyword>
<dbReference type="GO" id="GO:0004222">
    <property type="term" value="F:metalloendopeptidase activity"/>
    <property type="evidence" value="ECO:0007669"/>
    <property type="project" value="InterPro"/>
</dbReference>
<protein>
    <recommendedName>
        <fullName evidence="8">Peptidase M3A/M3B catalytic domain-containing protein</fullName>
    </recommendedName>
</protein>
<sequence length="202" mass="22483">MVESGEIGGGLCEAVLGITIIEYDSYADYALHSSMASSPKVVLSFLLEMSKMVRPMADEEFKAISDFKREKSGHVCGDLEPWDEAYFTGLMKSSAFNLDVSVVASYFPLSRCIEGLKQLTQSLFGVTFRSIPLAPGESWHPHVMKFSLYNPDEVVALVCNFRGSHNSRHVKLYHSEVETLFHEFGHALHSLLSRTVLLGSGW</sequence>
<keyword evidence="5 7" id="KW-0862">Zinc</keyword>
<keyword evidence="10" id="KW-1185">Reference proteome</keyword>
<gene>
    <name evidence="9" type="ORF">RJ639_027818</name>
</gene>
<comment type="similarity">
    <text evidence="1 7">Belongs to the peptidase M3 family.</text>
</comment>
<name>A0AA88X555_9ASTE</name>
<dbReference type="Gene3D" id="1.10.1370.10">
    <property type="entry name" value="Neurolysin, domain 3"/>
    <property type="match status" value="1"/>
</dbReference>
<keyword evidence="3 7" id="KW-0479">Metal-binding</keyword>
<dbReference type="InterPro" id="IPR045090">
    <property type="entry name" value="Pept_M3A_M3B"/>
</dbReference>
<dbReference type="InterPro" id="IPR001567">
    <property type="entry name" value="Pept_M3A_M3B_dom"/>
</dbReference>
<dbReference type="PANTHER" id="PTHR11804">
    <property type="entry name" value="PROTEASE M3 THIMET OLIGOPEPTIDASE-RELATED"/>
    <property type="match status" value="1"/>
</dbReference>